<dbReference type="KEGG" id="salc:C2138_08245"/>
<evidence type="ECO:0000313" key="1">
    <source>
        <dbReference type="EMBL" id="PWB96977.1"/>
    </source>
</evidence>
<sequence>MSDVTPTGKTWVAFGPAGAVGSVHSAEGGYTFRLLSDPDYRGIYPTLDIAKSALHAALLPGSPWPEFREH</sequence>
<evidence type="ECO:0000313" key="2">
    <source>
        <dbReference type="Proteomes" id="UP000244978"/>
    </source>
</evidence>
<dbReference type="GO" id="GO:0032259">
    <property type="term" value="P:methylation"/>
    <property type="evidence" value="ECO:0007669"/>
    <property type="project" value="UniProtKB-KW"/>
</dbReference>
<dbReference type="GO" id="GO:0008168">
    <property type="term" value="F:methyltransferase activity"/>
    <property type="evidence" value="ECO:0007669"/>
    <property type="project" value="UniProtKB-KW"/>
</dbReference>
<dbReference type="AlphaFoldDB" id="A0A2U1SZD0"/>
<gene>
    <name evidence="1" type="ORF">DF220_03335</name>
</gene>
<dbReference type="RefSeq" id="WP_108516983.1">
    <property type="nucleotide sequence ID" value="NZ_CP026951.1"/>
</dbReference>
<organism evidence="1 2">
    <name type="scientific">Homoserinimonas hongtaonis</name>
    <dbReference type="NCBI Taxonomy" id="2079791"/>
    <lineage>
        <taxon>Bacteria</taxon>
        <taxon>Bacillati</taxon>
        <taxon>Actinomycetota</taxon>
        <taxon>Actinomycetes</taxon>
        <taxon>Micrococcales</taxon>
        <taxon>Microbacteriaceae</taxon>
        <taxon>Homoserinimonas</taxon>
    </lineage>
</organism>
<comment type="caution">
    <text evidence="1">The sequence shown here is derived from an EMBL/GenBank/DDBJ whole genome shotgun (WGS) entry which is preliminary data.</text>
</comment>
<protein>
    <submittedName>
        <fullName evidence="1">Methyltransferase</fullName>
    </submittedName>
</protein>
<keyword evidence="2" id="KW-1185">Reference proteome</keyword>
<name>A0A2U1SZD0_9MICO</name>
<dbReference type="EMBL" id="QEEX01000001">
    <property type="protein sequence ID" value="PWB96977.1"/>
    <property type="molecule type" value="Genomic_DNA"/>
</dbReference>
<dbReference type="OrthoDB" id="5121090at2"/>
<keyword evidence="1" id="KW-0489">Methyltransferase</keyword>
<reference evidence="2" key="1">
    <citation type="submission" date="2018-04" db="EMBL/GenBank/DDBJ databases">
        <authorList>
            <person name="Liu S."/>
            <person name="Wang Z."/>
            <person name="Li J."/>
        </authorList>
    </citation>
    <scope>NUCLEOTIDE SEQUENCE [LARGE SCALE GENOMIC DNA]</scope>
    <source>
        <strain evidence="2">S1194</strain>
    </source>
</reference>
<keyword evidence="1" id="KW-0808">Transferase</keyword>
<proteinExistence type="predicted"/>
<accession>A0A2U1SZD0</accession>
<dbReference type="Proteomes" id="UP000244978">
    <property type="component" value="Unassembled WGS sequence"/>
</dbReference>